<keyword evidence="3" id="KW-1185">Reference proteome</keyword>
<name>A0A4R3Z8W6_9FIRM</name>
<dbReference type="EMBL" id="SMCQ01000001">
    <property type="protein sequence ID" value="TCW03039.1"/>
    <property type="molecule type" value="Genomic_DNA"/>
</dbReference>
<dbReference type="Pfam" id="PF24753">
    <property type="entry name" value="DUF7698"/>
    <property type="match status" value="1"/>
</dbReference>
<dbReference type="GeneID" id="98914164"/>
<evidence type="ECO:0000259" key="1">
    <source>
        <dbReference type="Pfam" id="PF24753"/>
    </source>
</evidence>
<protein>
    <recommendedName>
        <fullName evidence="1">DUF7698 domain-containing protein</fullName>
    </recommendedName>
</protein>
<evidence type="ECO:0000313" key="3">
    <source>
        <dbReference type="Proteomes" id="UP000295515"/>
    </source>
</evidence>
<dbReference type="AlphaFoldDB" id="A0A4R3Z8W6"/>
<feature type="domain" description="DUF7698" evidence="1">
    <location>
        <begin position="1"/>
        <end position="122"/>
    </location>
</feature>
<proteinExistence type="predicted"/>
<evidence type="ECO:0000313" key="2">
    <source>
        <dbReference type="EMBL" id="TCW03039.1"/>
    </source>
</evidence>
<dbReference type="InterPro" id="IPR056115">
    <property type="entry name" value="DUF7698"/>
</dbReference>
<comment type="caution">
    <text evidence="2">The sequence shown here is derived from an EMBL/GenBank/DDBJ whole genome shotgun (WGS) entry which is preliminary data.</text>
</comment>
<dbReference type="RefSeq" id="WP_132226158.1">
    <property type="nucleotide sequence ID" value="NZ_JANKBF010000002.1"/>
</dbReference>
<accession>A0A4R3Z8W6</accession>
<reference evidence="2 3" key="1">
    <citation type="submission" date="2019-03" db="EMBL/GenBank/DDBJ databases">
        <title>Genomic Encyclopedia of Type Strains, Phase IV (KMG-IV): sequencing the most valuable type-strain genomes for metagenomic binning, comparative biology and taxonomic classification.</title>
        <authorList>
            <person name="Goeker M."/>
        </authorList>
    </citation>
    <scope>NUCLEOTIDE SEQUENCE [LARGE SCALE GENOMIC DNA]</scope>
    <source>
        <strain evidence="2 3">DSM 29487</strain>
    </source>
</reference>
<sequence>MKEIRRFEEAMANPENKGKTFDELGINHTTFRAYRDCMEVGNELIDFNDVIWERDIPAIAETLRAEEINEFTISSTFSGLIETLAEFEKYGITMNGLTKVNARYTDWSTGKYKKIPAIKMIVKEA</sequence>
<organism evidence="2 3">
    <name type="scientific">Longibaculum muris</name>
    <dbReference type="NCBI Taxonomy" id="1796628"/>
    <lineage>
        <taxon>Bacteria</taxon>
        <taxon>Bacillati</taxon>
        <taxon>Bacillota</taxon>
        <taxon>Erysipelotrichia</taxon>
        <taxon>Erysipelotrichales</taxon>
        <taxon>Coprobacillaceae</taxon>
        <taxon>Longibaculum</taxon>
    </lineage>
</organism>
<gene>
    <name evidence="2" type="ORF">EDD60_101345</name>
</gene>
<dbReference type="Proteomes" id="UP000295515">
    <property type="component" value="Unassembled WGS sequence"/>
</dbReference>